<feature type="compositionally biased region" description="Polar residues" evidence="1">
    <location>
        <begin position="215"/>
        <end position="224"/>
    </location>
</feature>
<feature type="compositionally biased region" description="Low complexity" evidence="1">
    <location>
        <begin position="715"/>
        <end position="727"/>
    </location>
</feature>
<feature type="region of interest" description="Disordered" evidence="1">
    <location>
        <begin position="437"/>
        <end position="465"/>
    </location>
</feature>
<dbReference type="InterPro" id="IPR058933">
    <property type="entry name" value="YMC020W-like_ab_hydrolase"/>
</dbReference>
<feature type="compositionally biased region" description="Polar residues" evidence="1">
    <location>
        <begin position="771"/>
        <end position="785"/>
    </location>
</feature>
<keyword evidence="4" id="KW-1185">Reference proteome</keyword>
<dbReference type="InParanoid" id="A0A067P6N6"/>
<feature type="compositionally biased region" description="Basic and acidic residues" evidence="1">
    <location>
        <begin position="58"/>
        <end position="82"/>
    </location>
</feature>
<accession>A0A067P6N6</accession>
<feature type="region of interest" description="Disordered" evidence="1">
    <location>
        <begin position="1"/>
        <end position="191"/>
    </location>
</feature>
<feature type="compositionally biased region" description="Low complexity" evidence="1">
    <location>
        <begin position="516"/>
        <end position="540"/>
    </location>
</feature>
<evidence type="ECO:0000259" key="2">
    <source>
        <dbReference type="Pfam" id="PF26147"/>
    </source>
</evidence>
<feature type="region of interest" description="Disordered" evidence="1">
    <location>
        <begin position="214"/>
        <end position="385"/>
    </location>
</feature>
<name>A0A067P6N6_9AGAM</name>
<feature type="region of interest" description="Disordered" evidence="1">
    <location>
        <begin position="500"/>
        <end position="570"/>
    </location>
</feature>
<feature type="compositionally biased region" description="Low complexity" evidence="1">
    <location>
        <begin position="561"/>
        <end position="570"/>
    </location>
</feature>
<gene>
    <name evidence="3" type="ORF">JAAARDRAFT_42879</name>
</gene>
<feature type="compositionally biased region" description="Polar residues" evidence="1">
    <location>
        <begin position="104"/>
        <end position="129"/>
    </location>
</feature>
<organism evidence="3 4">
    <name type="scientific">Jaapia argillacea MUCL 33604</name>
    <dbReference type="NCBI Taxonomy" id="933084"/>
    <lineage>
        <taxon>Eukaryota</taxon>
        <taxon>Fungi</taxon>
        <taxon>Dikarya</taxon>
        <taxon>Basidiomycota</taxon>
        <taxon>Agaricomycotina</taxon>
        <taxon>Agaricomycetes</taxon>
        <taxon>Agaricomycetidae</taxon>
        <taxon>Jaapiales</taxon>
        <taxon>Jaapiaceae</taxon>
        <taxon>Jaapia</taxon>
    </lineage>
</organism>
<feature type="compositionally biased region" description="Polar residues" evidence="1">
    <location>
        <begin position="164"/>
        <end position="180"/>
    </location>
</feature>
<protein>
    <recommendedName>
        <fullName evidence="2">YMC020W-like alpha/beta hydrolase domain-containing protein</fullName>
    </recommendedName>
</protein>
<feature type="compositionally biased region" description="Polar residues" evidence="1">
    <location>
        <begin position="639"/>
        <end position="649"/>
    </location>
</feature>
<feature type="region of interest" description="Disordered" evidence="1">
    <location>
        <begin position="588"/>
        <end position="649"/>
    </location>
</feature>
<feature type="compositionally biased region" description="Pro residues" evidence="1">
    <location>
        <begin position="1271"/>
        <end position="1281"/>
    </location>
</feature>
<feature type="domain" description="YMC020W-like alpha/beta hydrolase" evidence="2">
    <location>
        <begin position="1014"/>
        <end position="1220"/>
    </location>
</feature>
<dbReference type="EMBL" id="KL197783">
    <property type="protein sequence ID" value="KDQ49460.1"/>
    <property type="molecule type" value="Genomic_DNA"/>
</dbReference>
<evidence type="ECO:0000313" key="3">
    <source>
        <dbReference type="EMBL" id="KDQ49460.1"/>
    </source>
</evidence>
<feature type="compositionally biased region" description="Polar residues" evidence="1">
    <location>
        <begin position="588"/>
        <end position="597"/>
    </location>
</feature>
<feature type="compositionally biased region" description="Polar residues" evidence="1">
    <location>
        <begin position="15"/>
        <end position="35"/>
    </location>
</feature>
<dbReference type="OrthoDB" id="5598028at2759"/>
<dbReference type="PANTHER" id="PTHR47349">
    <property type="entry name" value="CHROMOSOME 8, WHOLE GENOME SHOTGUN SEQUENCE"/>
    <property type="match status" value="1"/>
</dbReference>
<proteinExistence type="predicted"/>
<feature type="compositionally biased region" description="Low complexity" evidence="1">
    <location>
        <begin position="1"/>
        <end position="14"/>
    </location>
</feature>
<dbReference type="PANTHER" id="PTHR47349:SF1">
    <property type="entry name" value="AER328WP"/>
    <property type="match status" value="1"/>
</dbReference>
<dbReference type="HOGENOM" id="CLU_004112_2_0_1"/>
<feature type="compositionally biased region" description="Polar residues" evidence="1">
    <location>
        <begin position="310"/>
        <end position="322"/>
    </location>
</feature>
<feature type="compositionally biased region" description="Pro residues" evidence="1">
    <location>
        <begin position="292"/>
        <end position="302"/>
    </location>
</feature>
<dbReference type="Proteomes" id="UP000027265">
    <property type="component" value="Unassembled WGS sequence"/>
</dbReference>
<reference evidence="4" key="1">
    <citation type="journal article" date="2014" name="Proc. Natl. Acad. Sci. U.S.A.">
        <title>Extensive sampling of basidiomycete genomes demonstrates inadequacy of the white-rot/brown-rot paradigm for wood decay fungi.</title>
        <authorList>
            <person name="Riley R."/>
            <person name="Salamov A.A."/>
            <person name="Brown D.W."/>
            <person name="Nagy L.G."/>
            <person name="Floudas D."/>
            <person name="Held B.W."/>
            <person name="Levasseur A."/>
            <person name="Lombard V."/>
            <person name="Morin E."/>
            <person name="Otillar R."/>
            <person name="Lindquist E.A."/>
            <person name="Sun H."/>
            <person name="LaButti K.M."/>
            <person name="Schmutz J."/>
            <person name="Jabbour D."/>
            <person name="Luo H."/>
            <person name="Baker S.E."/>
            <person name="Pisabarro A.G."/>
            <person name="Walton J.D."/>
            <person name="Blanchette R.A."/>
            <person name="Henrissat B."/>
            <person name="Martin F."/>
            <person name="Cullen D."/>
            <person name="Hibbett D.S."/>
            <person name="Grigoriev I.V."/>
        </authorList>
    </citation>
    <scope>NUCLEOTIDE SEQUENCE [LARGE SCALE GENOMIC DNA]</scope>
    <source>
        <strain evidence="4">MUCL 33604</strain>
    </source>
</reference>
<feature type="compositionally biased region" description="Basic and acidic residues" evidence="1">
    <location>
        <begin position="745"/>
        <end position="759"/>
    </location>
</feature>
<evidence type="ECO:0000256" key="1">
    <source>
        <dbReference type="SAM" id="MobiDB-lite"/>
    </source>
</evidence>
<feature type="domain" description="YMC020W-like alpha/beta hydrolase" evidence="2">
    <location>
        <begin position="871"/>
        <end position="1005"/>
    </location>
</feature>
<feature type="compositionally biased region" description="Polar residues" evidence="1">
    <location>
        <begin position="541"/>
        <end position="553"/>
    </location>
</feature>
<feature type="compositionally biased region" description="Basic and acidic residues" evidence="1">
    <location>
        <begin position="599"/>
        <end position="614"/>
    </location>
</feature>
<feature type="compositionally biased region" description="Low complexity" evidence="1">
    <location>
        <begin position="615"/>
        <end position="627"/>
    </location>
</feature>
<feature type="region of interest" description="Disordered" evidence="1">
    <location>
        <begin position="670"/>
        <end position="810"/>
    </location>
</feature>
<sequence length="1281" mass="136777">MSSTRRNSRRSSYSTAPPSWRSISVTKNKAQTTVSKVFAQPEQGKPLASAASRLPTKILDDSDSRSVGNRDRGDSSDSRQGEGEISGKGSPTRSSPPVGEAANVTEQSSASDTSAIVQDDPTTPMQVSLNGPHVPLTDSPERAPPPLPHYPVSAPGVVPFPAPSASSDSKPQAGPSSWFSSLGRAKGHRSLKVTESLVDLRSEDVASTIAIGTDQVDSTSTQPTIHIEAASPINNRTLDQAEEQTPAIVPLEIPSGNPPGTDPIPIVSDTQPSQPKPVPAQRPRRSWFASPSSPPSKLPRPPSGSARADSPSTSPPQLRSPTSPIPSEGSITPRPRLQQTPSIPSSIDEEVPPATTPTLPAPAPGIVQQTDEGPGPRPRISSLNPAASRFTLSIPLLGRPKVPLEKAVAAAQAEDVREVGRPPEPLQTPLDQAIEAAQGGDVRSENAPTDGVSASALPDPEQSQVTNVTTTTLLKVDSAVNNSGTVSSSWWDYVAWGTSVTSDAPVPTQSPPAPPSEEAAQAEAPLAIPDPPAIITAPEIQTPQDEATKTSEATKPPSVFSANTTQSQSSSAWYAPWAWYAGSSTALVETQPTQDCSGQEEKTESERVKEEALARAESSPESEPTSAGPLSPPVGGENGQTNPIQSTIVTHRSGWASFFTSTSLMMKTVTNSETDVERDEHGNEVMNIDDDEGAGEVTPEAGKLAVVSSKDPQPSRKSPPSTPTTKGPEPKKSGPPAAPMTNSDSIKRETVKSGQDKGSRKANHSPAPSKKSGSATPVSPRNQPPNLVLPTWSDTFHSPPRSVVPPPPTSTLKKTIKFMSGVLFSKDGDSAAQRKGKSRSQSDDYLHFGRELPRSWEFVGESVDPDMLRGCKKVVVIGIHGWFPGAMMRTVLGEPTGTSGKFVNMMCQALEEFQQKHGVQLEKVTKVPLEGEGTIVGRVDKLYKNLLGSSEWMDDLHAADAILIATHSQGSIVSTHLLDRLIRDGHIRTTRSVDIVSSATVSVNPGGTTPVIGIQPQRVCCLALCGIHLGPLRYLSSSSLLQPYIQYFESTAARELFDFQDTESAVSKEYVRALRNVTDHGIKMVYVASLNDQVVPIYSGLFTSASHPLILRALYIDGDAYHSSDFLSNLLVLLIRVLNAGISDSGLLVHLSEATAGSLSGVGHSTAYEELSVYSLAVNYLFLTNNGLDDHPELTVRHFKASTELNDYEIPWSLRDLVADDRVAHFFYREFTLLRDAFDEWHPRTTILRDIKRKLQPIQKLPSAAASSPTTAPPVQPPSKL</sequence>
<feature type="region of interest" description="Disordered" evidence="1">
    <location>
        <begin position="1259"/>
        <end position="1281"/>
    </location>
</feature>
<dbReference type="InterPro" id="IPR058934">
    <property type="entry name" value="YMC020W-like"/>
</dbReference>
<dbReference type="Pfam" id="PF26147">
    <property type="entry name" value="AB_HYDROLASE_YMC0-YMC35"/>
    <property type="match status" value="2"/>
</dbReference>
<evidence type="ECO:0000313" key="4">
    <source>
        <dbReference type="Proteomes" id="UP000027265"/>
    </source>
</evidence>